<name>A0A0K2VLV0_LEPSM</name>
<proteinExistence type="predicted"/>
<evidence type="ECO:0000313" key="1">
    <source>
        <dbReference type="EMBL" id="CDW51131.1"/>
    </source>
</evidence>
<dbReference type="EMBL" id="HACA01033769">
    <property type="protein sequence ID" value="CDW51131.1"/>
    <property type="molecule type" value="Transcribed_RNA"/>
</dbReference>
<reference evidence="1" key="1">
    <citation type="submission" date="2014-05" db="EMBL/GenBank/DDBJ databases">
        <authorList>
            <person name="Chronopoulou M."/>
        </authorList>
    </citation>
    <scope>NUCLEOTIDE SEQUENCE</scope>
    <source>
        <tissue evidence="1">Whole organism</tissue>
    </source>
</reference>
<protein>
    <submittedName>
        <fullName evidence="1">Uncharacterized protein</fullName>
    </submittedName>
</protein>
<dbReference type="AlphaFoldDB" id="A0A0K2VLV0"/>
<sequence length="26" mass="2831">MGMPASWGLSRRLCSSFLEASILSCK</sequence>
<organism evidence="1">
    <name type="scientific">Lepeophtheirus salmonis</name>
    <name type="common">Salmon louse</name>
    <name type="synonym">Caligus salmonis</name>
    <dbReference type="NCBI Taxonomy" id="72036"/>
    <lineage>
        <taxon>Eukaryota</taxon>
        <taxon>Metazoa</taxon>
        <taxon>Ecdysozoa</taxon>
        <taxon>Arthropoda</taxon>
        <taxon>Crustacea</taxon>
        <taxon>Multicrustacea</taxon>
        <taxon>Hexanauplia</taxon>
        <taxon>Copepoda</taxon>
        <taxon>Siphonostomatoida</taxon>
        <taxon>Caligidae</taxon>
        <taxon>Lepeophtheirus</taxon>
    </lineage>
</organism>
<accession>A0A0K2VLV0</accession>